<reference evidence="3" key="1">
    <citation type="submission" date="2016-06" db="UniProtKB">
        <authorList>
            <consortium name="WormBaseParasite"/>
        </authorList>
    </citation>
    <scope>IDENTIFICATION</scope>
</reference>
<dbReference type="PANTHER" id="PTHR47027">
    <property type="entry name" value="REVERSE TRANSCRIPTASE DOMAIN-CONTAINING PROTEIN"/>
    <property type="match status" value="1"/>
</dbReference>
<protein>
    <submittedName>
        <fullName evidence="3">Reverse transcriptase domain-containing protein</fullName>
    </submittedName>
</protein>
<dbReference type="AlphaFoldDB" id="A0A183T2B4"/>
<name>A0A183T2B4_SCHSO</name>
<gene>
    <name evidence="1" type="ORF">SSLN_LOCUS10612</name>
</gene>
<dbReference type="OrthoDB" id="432292at2759"/>
<evidence type="ECO:0000313" key="2">
    <source>
        <dbReference type="Proteomes" id="UP000275846"/>
    </source>
</evidence>
<evidence type="ECO:0000313" key="1">
    <source>
        <dbReference type="EMBL" id="VDL96997.1"/>
    </source>
</evidence>
<reference evidence="1 2" key="2">
    <citation type="submission" date="2018-11" db="EMBL/GenBank/DDBJ databases">
        <authorList>
            <consortium name="Pathogen Informatics"/>
        </authorList>
    </citation>
    <scope>NUCLEOTIDE SEQUENCE [LARGE SCALE GENOMIC DNA]</scope>
    <source>
        <strain evidence="1 2">NST_G2</strain>
    </source>
</reference>
<organism evidence="3">
    <name type="scientific">Schistocephalus solidus</name>
    <name type="common">Tapeworm</name>
    <dbReference type="NCBI Taxonomy" id="70667"/>
    <lineage>
        <taxon>Eukaryota</taxon>
        <taxon>Metazoa</taxon>
        <taxon>Spiralia</taxon>
        <taxon>Lophotrochozoa</taxon>
        <taxon>Platyhelminthes</taxon>
        <taxon>Cestoda</taxon>
        <taxon>Eucestoda</taxon>
        <taxon>Diphyllobothriidea</taxon>
        <taxon>Diphyllobothriidae</taxon>
        <taxon>Schistocephalus</taxon>
    </lineage>
</organism>
<accession>A0A183T2B4</accession>
<keyword evidence="2" id="KW-1185">Reference proteome</keyword>
<proteinExistence type="predicted"/>
<dbReference type="EMBL" id="UYSU01035981">
    <property type="protein sequence ID" value="VDL96997.1"/>
    <property type="molecule type" value="Genomic_DNA"/>
</dbReference>
<dbReference type="PANTHER" id="PTHR47027:SF20">
    <property type="entry name" value="REVERSE TRANSCRIPTASE-LIKE PROTEIN WITH RNA-DIRECTED DNA POLYMERASE DOMAIN"/>
    <property type="match status" value="1"/>
</dbReference>
<sequence length="261" mass="29543">MALHGILPKTISTVKAYSGSTTARLFVYNNLSQPLDIRAGFILSPILFNYPNDRILGKARHEEDGVGLASGRQVTHLDYANDIARIASRKCLWTQPGNSMTTTIRVYCASVWSVLLYGCECCVGRVEDKCKLEVFDHRCMRTTILPVKYTHLVSKETDRTRCVNLVRISQIIQRRRLTWFGHVLRHPSYCPRSGTATQLEAPQGDLAQTWLDAVRQDMEVVLGPSAIGHRRWLREWIELSRSAAADLYAWRAQSVTSPRLA</sequence>
<evidence type="ECO:0000313" key="3">
    <source>
        <dbReference type="WBParaSite" id="SSLN_0001102301-mRNA-1"/>
    </source>
</evidence>
<dbReference type="Proteomes" id="UP000275846">
    <property type="component" value="Unassembled WGS sequence"/>
</dbReference>
<dbReference type="WBParaSite" id="SSLN_0001102301-mRNA-1">
    <property type="protein sequence ID" value="SSLN_0001102301-mRNA-1"/>
    <property type="gene ID" value="SSLN_0001102301"/>
</dbReference>